<gene>
    <name evidence="1" type="ORF">PHYPA_000275</name>
</gene>
<dbReference type="InParanoid" id="A0A2K1L785"/>
<protein>
    <submittedName>
        <fullName evidence="1 2">Uncharacterized protein</fullName>
    </submittedName>
</protein>
<sequence>MLLMVDYLTTSANVSTKLIPSSCSNLRATSLAFSSSTCPLDPTFDLKIGVFPTCQLSARSNFELLSPSLGLSLFPILCVELPDQRFRVQILRFLLSVGSKTLYAFECSS</sequence>
<proteinExistence type="predicted"/>
<dbReference type="AlphaFoldDB" id="A0A2K1L785"/>
<reference evidence="1 3" key="2">
    <citation type="journal article" date="2018" name="Plant J.">
        <title>The Physcomitrella patens chromosome-scale assembly reveals moss genome structure and evolution.</title>
        <authorList>
            <person name="Lang D."/>
            <person name="Ullrich K.K."/>
            <person name="Murat F."/>
            <person name="Fuchs J."/>
            <person name="Jenkins J."/>
            <person name="Haas F.B."/>
            <person name="Piednoel M."/>
            <person name="Gundlach H."/>
            <person name="Van Bel M."/>
            <person name="Meyberg R."/>
            <person name="Vives C."/>
            <person name="Morata J."/>
            <person name="Symeonidi A."/>
            <person name="Hiss M."/>
            <person name="Muchero W."/>
            <person name="Kamisugi Y."/>
            <person name="Saleh O."/>
            <person name="Blanc G."/>
            <person name="Decker E.L."/>
            <person name="van Gessel N."/>
            <person name="Grimwood J."/>
            <person name="Hayes R.D."/>
            <person name="Graham S.W."/>
            <person name="Gunter L.E."/>
            <person name="McDaniel S.F."/>
            <person name="Hoernstein S.N.W."/>
            <person name="Larsson A."/>
            <person name="Li F.W."/>
            <person name="Perroud P.F."/>
            <person name="Phillips J."/>
            <person name="Ranjan P."/>
            <person name="Rokshar D.S."/>
            <person name="Rothfels C.J."/>
            <person name="Schneider L."/>
            <person name="Shu S."/>
            <person name="Stevenson D.W."/>
            <person name="Thummler F."/>
            <person name="Tillich M."/>
            <person name="Villarreal Aguilar J.C."/>
            <person name="Widiez T."/>
            <person name="Wong G.K."/>
            <person name="Wymore A."/>
            <person name="Zhang Y."/>
            <person name="Zimmer A.D."/>
            <person name="Quatrano R.S."/>
            <person name="Mayer K.F.X."/>
            <person name="Goodstein D."/>
            <person name="Casacuberta J.M."/>
            <person name="Vandepoele K."/>
            <person name="Reski R."/>
            <person name="Cuming A.C."/>
            <person name="Tuskan G.A."/>
            <person name="Maumus F."/>
            <person name="Salse J."/>
            <person name="Schmutz J."/>
            <person name="Rensing S.A."/>
        </authorList>
    </citation>
    <scope>NUCLEOTIDE SEQUENCE [LARGE SCALE GENOMIC DNA]</scope>
    <source>
        <strain evidence="2 3">cv. Gransden 2004</strain>
    </source>
</reference>
<accession>A0A2K1L785</accession>
<reference evidence="2" key="3">
    <citation type="submission" date="2020-12" db="UniProtKB">
        <authorList>
            <consortium name="EnsemblPlants"/>
        </authorList>
    </citation>
    <scope>IDENTIFICATION</scope>
</reference>
<reference evidence="1 3" key="1">
    <citation type="journal article" date="2008" name="Science">
        <title>The Physcomitrella genome reveals evolutionary insights into the conquest of land by plants.</title>
        <authorList>
            <person name="Rensing S."/>
            <person name="Lang D."/>
            <person name="Zimmer A."/>
            <person name="Terry A."/>
            <person name="Salamov A."/>
            <person name="Shapiro H."/>
            <person name="Nishiyama T."/>
            <person name="Perroud P.-F."/>
            <person name="Lindquist E."/>
            <person name="Kamisugi Y."/>
            <person name="Tanahashi T."/>
            <person name="Sakakibara K."/>
            <person name="Fujita T."/>
            <person name="Oishi K."/>
            <person name="Shin-I T."/>
            <person name="Kuroki Y."/>
            <person name="Toyoda A."/>
            <person name="Suzuki Y."/>
            <person name="Hashimoto A."/>
            <person name="Yamaguchi K."/>
            <person name="Sugano A."/>
            <person name="Kohara Y."/>
            <person name="Fujiyama A."/>
            <person name="Anterola A."/>
            <person name="Aoki S."/>
            <person name="Ashton N."/>
            <person name="Barbazuk W.B."/>
            <person name="Barker E."/>
            <person name="Bennetzen J."/>
            <person name="Bezanilla M."/>
            <person name="Blankenship R."/>
            <person name="Cho S.H."/>
            <person name="Dutcher S."/>
            <person name="Estelle M."/>
            <person name="Fawcett J.A."/>
            <person name="Gundlach H."/>
            <person name="Hanada K."/>
            <person name="Heyl A."/>
            <person name="Hicks K.A."/>
            <person name="Hugh J."/>
            <person name="Lohr M."/>
            <person name="Mayer K."/>
            <person name="Melkozernov A."/>
            <person name="Murata T."/>
            <person name="Nelson D."/>
            <person name="Pils B."/>
            <person name="Prigge M."/>
            <person name="Reiss B."/>
            <person name="Renner T."/>
            <person name="Rombauts S."/>
            <person name="Rushton P."/>
            <person name="Sanderfoot A."/>
            <person name="Schween G."/>
            <person name="Shiu S.-H."/>
            <person name="Stueber K."/>
            <person name="Theodoulou F.L."/>
            <person name="Tu H."/>
            <person name="Van de Peer Y."/>
            <person name="Verrier P.J."/>
            <person name="Waters E."/>
            <person name="Wood A."/>
            <person name="Yang L."/>
            <person name="Cove D."/>
            <person name="Cuming A."/>
            <person name="Hasebe M."/>
            <person name="Lucas S."/>
            <person name="Mishler D.B."/>
            <person name="Reski R."/>
            <person name="Grigoriev I."/>
            <person name="Quatrano R.S."/>
            <person name="Boore J.L."/>
        </authorList>
    </citation>
    <scope>NUCLEOTIDE SEQUENCE [LARGE SCALE GENOMIC DNA]</scope>
    <source>
        <strain evidence="2 3">cv. Gransden 2004</strain>
    </source>
</reference>
<keyword evidence="3" id="KW-1185">Reference proteome</keyword>
<organism evidence="1">
    <name type="scientific">Physcomitrium patens</name>
    <name type="common">Spreading-leaved earth moss</name>
    <name type="synonym">Physcomitrella patens</name>
    <dbReference type="NCBI Taxonomy" id="3218"/>
    <lineage>
        <taxon>Eukaryota</taxon>
        <taxon>Viridiplantae</taxon>
        <taxon>Streptophyta</taxon>
        <taxon>Embryophyta</taxon>
        <taxon>Bryophyta</taxon>
        <taxon>Bryophytina</taxon>
        <taxon>Bryopsida</taxon>
        <taxon>Funariidae</taxon>
        <taxon>Funariales</taxon>
        <taxon>Funariaceae</taxon>
        <taxon>Physcomitrium</taxon>
    </lineage>
</organism>
<evidence type="ECO:0000313" key="1">
    <source>
        <dbReference type="EMBL" id="PNR61851.1"/>
    </source>
</evidence>
<dbReference type="EnsemblPlants" id="Pp3c1_6410V3.1">
    <property type="protein sequence ID" value="Pp3c1_6410V3.1"/>
    <property type="gene ID" value="Pp3c1_6410"/>
</dbReference>
<dbReference type="Proteomes" id="UP000006727">
    <property type="component" value="Chromosome 1"/>
</dbReference>
<dbReference type="EMBL" id="ABEU02000001">
    <property type="protein sequence ID" value="PNR61851.1"/>
    <property type="molecule type" value="Genomic_DNA"/>
</dbReference>
<name>A0A2K1L785_PHYPA</name>
<evidence type="ECO:0000313" key="2">
    <source>
        <dbReference type="EnsemblPlants" id="Pp3c1_6410V3.1"/>
    </source>
</evidence>
<dbReference type="Gramene" id="Pp3c1_6410V3.1">
    <property type="protein sequence ID" value="Pp3c1_6410V3.1"/>
    <property type="gene ID" value="Pp3c1_6410"/>
</dbReference>
<evidence type="ECO:0000313" key="3">
    <source>
        <dbReference type="Proteomes" id="UP000006727"/>
    </source>
</evidence>